<keyword evidence="4" id="KW-0964">Secreted</keyword>
<dbReference type="RefSeq" id="XP_028995744.1">
    <property type="nucleotide sequence ID" value="XM_029139911.3"/>
</dbReference>
<dbReference type="AlphaFoldDB" id="A0A6P7LP52"/>
<protein>
    <recommendedName>
        <fullName evidence="3">Tuberoinfundibular peptide of 39 residues</fullName>
    </recommendedName>
    <alternativeName>
        <fullName evidence="8">Parathyroid hormone 2</fullName>
    </alternativeName>
</protein>
<dbReference type="OrthoDB" id="9940245at2759"/>
<evidence type="ECO:0000256" key="9">
    <source>
        <dbReference type="SAM" id="SignalP"/>
    </source>
</evidence>
<evidence type="ECO:0000313" key="10">
    <source>
        <dbReference type="Proteomes" id="UP000515150"/>
    </source>
</evidence>
<dbReference type="Pfam" id="PF14980">
    <property type="entry name" value="TIP39"/>
    <property type="match status" value="1"/>
</dbReference>
<proteinExistence type="inferred from homology"/>
<dbReference type="InParanoid" id="A0A6P7LP52"/>
<evidence type="ECO:0000256" key="4">
    <source>
        <dbReference type="ARBA" id="ARBA00022525"/>
    </source>
</evidence>
<sequence>MSILPIFPFTSIVSLCILSMTLVTSGFPQPPLPLSSEDSNETKATKDDWDVLFPSISLRDWSIQMMTAPSLGATANKAKLMTEAWLFAPERPEARYCKCIADNVEQAWPAEWLSLGPGMAKRNMVVADDAAFREKSKLLTSMERQKWLNSYMQKLLVVNSS</sequence>
<organism evidence="10 11">
    <name type="scientific">Betta splendens</name>
    <name type="common">Siamese fighting fish</name>
    <dbReference type="NCBI Taxonomy" id="158456"/>
    <lineage>
        <taxon>Eukaryota</taxon>
        <taxon>Metazoa</taxon>
        <taxon>Chordata</taxon>
        <taxon>Craniata</taxon>
        <taxon>Vertebrata</taxon>
        <taxon>Euteleostomi</taxon>
        <taxon>Actinopterygii</taxon>
        <taxon>Neopterygii</taxon>
        <taxon>Teleostei</taxon>
        <taxon>Neoteleostei</taxon>
        <taxon>Acanthomorphata</taxon>
        <taxon>Anabantaria</taxon>
        <taxon>Anabantiformes</taxon>
        <taxon>Anabantoidei</taxon>
        <taxon>Osphronemidae</taxon>
        <taxon>Betta</taxon>
    </lineage>
</organism>
<gene>
    <name evidence="11" type="primary">pth2</name>
</gene>
<dbReference type="PANTHER" id="PTHR28585:SF1">
    <property type="entry name" value="TUBEROINFUNDIBULAR PEPTIDE OF 39 RESIDUES"/>
    <property type="match status" value="1"/>
</dbReference>
<dbReference type="GeneID" id="114848967"/>
<evidence type="ECO:0000313" key="11">
    <source>
        <dbReference type="RefSeq" id="XP_028995744.1"/>
    </source>
</evidence>
<evidence type="ECO:0000256" key="5">
    <source>
        <dbReference type="ARBA" id="ARBA00022685"/>
    </source>
</evidence>
<feature type="signal peptide" evidence="9">
    <location>
        <begin position="1"/>
        <end position="26"/>
    </location>
</feature>
<dbReference type="PANTHER" id="PTHR28585">
    <property type="entry name" value="TUBEROINFUNDIBULAR PEPTIDE OF 39 RESIDUES"/>
    <property type="match status" value="1"/>
</dbReference>
<evidence type="ECO:0000256" key="2">
    <source>
        <dbReference type="ARBA" id="ARBA00006307"/>
    </source>
</evidence>
<comment type="similarity">
    <text evidence="2">Belongs to the parathyroid hormone family.</text>
</comment>
<evidence type="ECO:0000256" key="3">
    <source>
        <dbReference type="ARBA" id="ARBA00021831"/>
    </source>
</evidence>
<feature type="chain" id="PRO_5027842435" description="Tuberoinfundibular peptide of 39 residues" evidence="9">
    <location>
        <begin position="27"/>
        <end position="161"/>
    </location>
</feature>
<keyword evidence="7" id="KW-0527">Neuropeptide</keyword>
<dbReference type="InterPro" id="IPR029396">
    <property type="entry name" value="TIP39"/>
</dbReference>
<keyword evidence="10" id="KW-1185">Reference proteome</keyword>
<comment type="subcellular location">
    <subcellularLocation>
        <location evidence="1">Secreted</location>
    </subcellularLocation>
</comment>
<accession>A0A6P7LP52</accession>
<name>A0A6P7LP52_BETSP</name>
<reference evidence="11" key="1">
    <citation type="submission" date="2025-08" db="UniProtKB">
        <authorList>
            <consortium name="RefSeq"/>
        </authorList>
    </citation>
    <scope>IDENTIFICATION</scope>
</reference>
<evidence type="ECO:0000256" key="7">
    <source>
        <dbReference type="ARBA" id="ARBA00023320"/>
    </source>
</evidence>
<dbReference type="Proteomes" id="UP000515150">
    <property type="component" value="Chromosome 22"/>
</dbReference>
<dbReference type="GO" id="GO:0005576">
    <property type="term" value="C:extracellular region"/>
    <property type="evidence" value="ECO:0007669"/>
    <property type="project" value="UniProtKB-SubCell"/>
</dbReference>
<dbReference type="GO" id="GO:0007218">
    <property type="term" value="P:neuropeptide signaling pathway"/>
    <property type="evidence" value="ECO:0007669"/>
    <property type="project" value="UniProtKB-KW"/>
</dbReference>
<dbReference type="KEGG" id="bspl:114848967"/>
<evidence type="ECO:0000256" key="1">
    <source>
        <dbReference type="ARBA" id="ARBA00004613"/>
    </source>
</evidence>
<keyword evidence="5" id="KW-0165">Cleavage on pair of basic residues</keyword>
<evidence type="ECO:0000256" key="8">
    <source>
        <dbReference type="ARBA" id="ARBA00030147"/>
    </source>
</evidence>
<dbReference type="FunCoup" id="A0A6P7LP52">
    <property type="interactions" value="101"/>
</dbReference>
<evidence type="ECO:0000256" key="6">
    <source>
        <dbReference type="ARBA" id="ARBA00022729"/>
    </source>
</evidence>
<keyword evidence="6 9" id="KW-0732">Signal</keyword>
<dbReference type="CTD" id="113091"/>